<feature type="signal peptide" evidence="2">
    <location>
        <begin position="1"/>
        <end position="16"/>
    </location>
</feature>
<proteinExistence type="predicted"/>
<accession>C3YW67</accession>
<dbReference type="EMBL" id="GG666559">
    <property type="protein sequence ID" value="EEN55521.1"/>
    <property type="molecule type" value="Genomic_DNA"/>
</dbReference>
<feature type="region of interest" description="Disordered" evidence="1">
    <location>
        <begin position="114"/>
        <end position="140"/>
    </location>
</feature>
<dbReference type="InParanoid" id="C3YW67"/>
<organism>
    <name type="scientific">Branchiostoma floridae</name>
    <name type="common">Florida lancelet</name>
    <name type="synonym">Amphioxus</name>
    <dbReference type="NCBI Taxonomy" id="7739"/>
    <lineage>
        <taxon>Eukaryota</taxon>
        <taxon>Metazoa</taxon>
        <taxon>Chordata</taxon>
        <taxon>Cephalochordata</taxon>
        <taxon>Leptocardii</taxon>
        <taxon>Amphioxiformes</taxon>
        <taxon>Branchiostomatidae</taxon>
        <taxon>Branchiostoma</taxon>
    </lineage>
</organism>
<evidence type="ECO:0000256" key="2">
    <source>
        <dbReference type="SAM" id="SignalP"/>
    </source>
</evidence>
<evidence type="ECO:0000256" key="1">
    <source>
        <dbReference type="SAM" id="MobiDB-lite"/>
    </source>
</evidence>
<sequence>MRLVITVCMLTVVVSALSPASEKAEVKAAEKALKHAEDKRSGDLPALFLRGEDDLVDVLEDPKQSGREVPVEDLRQTLQDVLGKENKGKQEQEKKGWIESEEVKDLKKALSEFKESGKHKKGSVEEILEDQDKKSDSSQLALDKQVKDGLARKKDHFGSKHGSSDSSQIVKREMEIMKLLEKHIGHNEDMGLDGDDQKTGRFLLNVLKQRLEEEPKNLKLMVSADPEGLYEKEEQFLQMLKDLEKDRVEHGSEEAKRESHPRDKREMHPWQLIEEAAGENDNLQEILGEEGLQMSARDQLATKSETPADDDIEALQLAYQIREVLREKSKDNLNPVEEIEERGSLSNVLSEVLHLARGLPDPSEVADQDEQLKLQSRKENEGENVKIVMEVEREENDGGNQALDILHGLNEVAQSDDNLRGLFDKVSGELKRAENMEAEEEKKMVQFVGHSLEEEDNKEVAQDTEESILSEEPEKEEAAGTNWSDWFSNSLEVVKKTVSMLGTSDPTDGGIVKRDVSEVEGDEDDRNTIVAESLRVYQMYLKDQDGTQEKREDVCKRTFHPCQRDADCCAGSCHKLVQNKRTGLSWKTVRGLECCKAEQSWKGRVKMAATEQSSEKREAFMNDLEKLRFFEKQFARDGQMHDKGLKAAQAVRDFLNVGKAWAAKKRGLKAAASSDDEKVGKRGAFMNDMQNAVLFEKQFSKKGELSPNEMKAAKAVREYREFAAAWQERKNAGEKRENLLSDLQKTIDFEKKFYPEGKLSQHERKAAKAVGDYLKSGKAWEAKKKGLKVQGSRSTEGGEEKRSSFLNNLKETLQFEKQFYKKGKMSPQESKVAKEAREFLKIGQAWEKKKGKN</sequence>
<feature type="compositionally biased region" description="Acidic residues" evidence="1">
    <location>
        <begin position="453"/>
        <end position="475"/>
    </location>
</feature>
<evidence type="ECO:0000313" key="3">
    <source>
        <dbReference type="EMBL" id="EEN55521.1"/>
    </source>
</evidence>
<feature type="region of interest" description="Disordered" evidence="1">
    <location>
        <begin position="247"/>
        <end position="266"/>
    </location>
</feature>
<reference evidence="3" key="1">
    <citation type="journal article" date="2008" name="Nature">
        <title>The amphioxus genome and the evolution of the chordate karyotype.</title>
        <authorList>
            <consortium name="US DOE Joint Genome Institute (JGI-PGF)"/>
            <person name="Putnam N.H."/>
            <person name="Butts T."/>
            <person name="Ferrier D.E.K."/>
            <person name="Furlong R.F."/>
            <person name="Hellsten U."/>
            <person name="Kawashima T."/>
            <person name="Robinson-Rechavi M."/>
            <person name="Shoguchi E."/>
            <person name="Terry A."/>
            <person name="Yu J.-K."/>
            <person name="Benito-Gutierrez E.L."/>
            <person name="Dubchak I."/>
            <person name="Garcia-Fernandez J."/>
            <person name="Gibson-Brown J.J."/>
            <person name="Grigoriev I.V."/>
            <person name="Horton A.C."/>
            <person name="de Jong P.J."/>
            <person name="Jurka J."/>
            <person name="Kapitonov V.V."/>
            <person name="Kohara Y."/>
            <person name="Kuroki Y."/>
            <person name="Lindquist E."/>
            <person name="Lucas S."/>
            <person name="Osoegawa K."/>
            <person name="Pennacchio L.A."/>
            <person name="Salamov A.A."/>
            <person name="Satou Y."/>
            <person name="Sauka-Spengler T."/>
            <person name="Schmutz J."/>
            <person name="Shin-I T."/>
            <person name="Toyoda A."/>
            <person name="Bronner-Fraser M."/>
            <person name="Fujiyama A."/>
            <person name="Holland L.Z."/>
            <person name="Holland P.W.H."/>
            <person name="Satoh N."/>
            <person name="Rokhsar D.S."/>
        </authorList>
    </citation>
    <scope>NUCLEOTIDE SEQUENCE [LARGE SCALE GENOMIC DNA]</scope>
    <source>
        <strain evidence="3">S238N-H82</strain>
        <tissue evidence="3">Testes</tissue>
    </source>
</reference>
<gene>
    <name evidence="3" type="ORF">BRAFLDRAFT_122738</name>
</gene>
<feature type="region of interest" description="Disordered" evidence="1">
    <location>
        <begin position="452"/>
        <end position="480"/>
    </location>
</feature>
<name>C3YW67_BRAFL</name>
<feature type="chain" id="PRO_5002936127" evidence="2">
    <location>
        <begin position="17"/>
        <end position="853"/>
    </location>
</feature>
<dbReference type="AlphaFoldDB" id="C3YW67"/>
<keyword evidence="2" id="KW-0732">Signal</keyword>
<protein>
    <submittedName>
        <fullName evidence="3">Uncharacterized protein</fullName>
    </submittedName>
</protein>